<dbReference type="GeneTree" id="ENSGT00940000156744"/>
<keyword evidence="2" id="KW-1185">Reference proteome</keyword>
<name>A0A494C1K6_HUMAN</name>
<evidence type="ECO:0000313" key="1">
    <source>
        <dbReference type="Ensembl" id="ENSP00000499109.1"/>
    </source>
</evidence>
<reference evidence="1" key="5">
    <citation type="submission" date="2025-09" db="UniProtKB">
        <authorList>
            <consortium name="Ensembl"/>
        </authorList>
    </citation>
    <scope>IDENTIFICATION</scope>
</reference>
<dbReference type="Bgee" id="ENSG00000107164">
    <property type="expression patterns" value="Expressed in body of uterus and 200 other cell types or tissues"/>
</dbReference>
<dbReference type="EMBL" id="AL353695">
    <property type="status" value="NOT_ANNOTATED_CDS"/>
    <property type="molecule type" value="Genomic_DNA"/>
</dbReference>
<dbReference type="OpenTargets" id="ENSG00000107164"/>
<dbReference type="Ensembl" id="ENST00000650723.1">
    <property type="protein sequence ID" value="ENSP00000499109.1"/>
    <property type="gene ID" value="ENSG00000107164.18"/>
</dbReference>
<dbReference type="VEuPathDB" id="HostDB:ENSG00000107164"/>
<protein>
    <submittedName>
        <fullName evidence="1">Far upstream element binding protein 3</fullName>
    </submittedName>
</protein>
<reference evidence="1 2" key="1">
    <citation type="journal article" date="2001" name="Nature">
        <title>Initial sequencing and analysis of the human genome.</title>
        <authorList>
            <consortium name="International Human Genome Sequencing Consortium"/>
            <person name="Lander E.S."/>
            <person name="Linton L.M."/>
            <person name="Birren B."/>
            <person name="Nusbaum C."/>
            <person name="Zody M.C."/>
            <person name="Baldwin J."/>
            <person name="Devon K."/>
            <person name="Dewar K."/>
            <person name="Doyle M."/>
            <person name="FitzHugh W."/>
            <person name="Funke R."/>
            <person name="Gage D."/>
            <person name="Harris K."/>
            <person name="Heaford A."/>
            <person name="Howland J."/>
            <person name="Kann L."/>
            <person name="Lehoczky J."/>
            <person name="LeVine R."/>
            <person name="McEwan P."/>
            <person name="McKernan K."/>
            <person name="Meldrim J."/>
            <person name="Mesirov J.P."/>
            <person name="Miranda C."/>
            <person name="Morris W."/>
            <person name="Naylor J."/>
            <person name="Raymond C."/>
            <person name="Rosetti M."/>
            <person name="Santos R."/>
            <person name="Sheridan A."/>
            <person name="Sougnez C."/>
            <person name="Stange-Thomann N."/>
            <person name="Stojanovic N."/>
            <person name="Subramanian A."/>
            <person name="Wyman D."/>
            <person name="Rogers J."/>
            <person name="Sulston J."/>
            <person name="Ainscough R."/>
            <person name="Beck S."/>
            <person name="Bentley D."/>
            <person name="Burton J."/>
            <person name="Clee C."/>
            <person name="Carter N."/>
            <person name="Coulson A."/>
            <person name="Deadman R."/>
            <person name="Deloukas P."/>
            <person name="Dunham A."/>
            <person name="Dunham I."/>
            <person name="Durbin R."/>
            <person name="French L."/>
            <person name="Grafham D."/>
            <person name="Gregory S."/>
            <person name="Hubbard T."/>
            <person name="Humphray S."/>
            <person name="Hunt A."/>
            <person name="Jones M."/>
            <person name="Lloyd C."/>
            <person name="McMurray A."/>
            <person name="Matthews L."/>
            <person name="Mercer S."/>
            <person name="Milne S."/>
            <person name="Mullikin J.C."/>
            <person name="Mungall A."/>
            <person name="Plumb R."/>
            <person name="Ross M."/>
            <person name="Shownkeen R."/>
            <person name="Sims S."/>
            <person name="Waterston R.H."/>
            <person name="Wilson R.K."/>
            <person name="Hillier L.W."/>
            <person name="McPherson J.D."/>
            <person name="Marra M.A."/>
            <person name="Mardis E.R."/>
            <person name="Fulton L.A."/>
            <person name="Chinwalla A.T."/>
            <person name="Pepin K.H."/>
            <person name="Gish W.R."/>
            <person name="Chissoe S.L."/>
            <person name="Wendl M.C."/>
            <person name="Delehaunty K.D."/>
            <person name="Miner T.L."/>
            <person name="Delehaunty A."/>
            <person name="Kramer J.B."/>
            <person name="Cook L.L."/>
            <person name="Fulton R.S."/>
            <person name="Johnson D.L."/>
            <person name="Minx P.J."/>
            <person name="Clifton S.W."/>
            <person name="Hawkins T."/>
            <person name="Branscomb E."/>
            <person name="Predki P."/>
            <person name="Richardson P."/>
            <person name="Wenning S."/>
            <person name="Slezak T."/>
            <person name="Doggett N."/>
            <person name="Cheng J.F."/>
            <person name="Olsen A."/>
            <person name="Lucas S."/>
            <person name="Elkin C."/>
            <person name="Uberbacher E."/>
            <person name="Frazier M."/>
            <person name="Gibbs R.A."/>
            <person name="Muzny D.M."/>
            <person name="Scherer S.E."/>
            <person name="Bouck J.B."/>
            <person name="Sodergren E.J."/>
            <person name="Worley K.C."/>
            <person name="Rives C.M."/>
            <person name="Gorrell J.H."/>
            <person name="Metzker M.L."/>
            <person name="Naylor S.L."/>
            <person name="Kucherlapati R.S."/>
            <person name="Nelson D.L."/>
            <person name="Weinstock G.M."/>
            <person name="Sakaki Y."/>
            <person name="Fujiyama A."/>
            <person name="Hattori M."/>
            <person name="Yada T."/>
            <person name="Toyoda A."/>
            <person name="Itoh T."/>
            <person name="Kawagoe C."/>
            <person name="Watanabe H."/>
            <person name="Totoki Y."/>
            <person name="Taylor T."/>
            <person name="Weissenbach J."/>
            <person name="Heilig R."/>
            <person name="Saurin W."/>
            <person name="Artiguenave F."/>
            <person name="Brottier P."/>
            <person name="Bruls T."/>
            <person name="Pelletier E."/>
            <person name="Robert C."/>
            <person name="Wincker P."/>
            <person name="Smith D.R."/>
            <person name="Doucette-Stamm L."/>
            <person name="Rubenfield M."/>
            <person name="Weinstock K."/>
            <person name="Lee H.M."/>
            <person name="Dubois J."/>
            <person name="Rosenthal A."/>
            <person name="Platzer M."/>
            <person name="Nyakatura G."/>
            <person name="Taudien S."/>
            <person name="Rump A."/>
            <person name="Yang H."/>
            <person name="Yu J."/>
            <person name="Wang J."/>
            <person name="Huang G."/>
            <person name="Gu J."/>
            <person name="Hood L."/>
            <person name="Rowen L."/>
            <person name="Madan A."/>
            <person name="Qin S."/>
            <person name="Davis R.W."/>
            <person name="Federspiel N.A."/>
            <person name="Abola A.P."/>
            <person name="Proctor M.J."/>
            <person name="Myers R.M."/>
            <person name="Schmutz J."/>
            <person name="Dickson M."/>
            <person name="Grimwood J."/>
            <person name="Cox D.R."/>
            <person name="Olson M.V."/>
            <person name="Kaul R."/>
            <person name="Raymond C."/>
            <person name="Shimizu N."/>
            <person name="Kawasaki K."/>
            <person name="Minoshima S."/>
            <person name="Evans G.A."/>
            <person name="Athanasiou M."/>
            <person name="Schultz R."/>
            <person name="Roe B.A."/>
            <person name="Chen F."/>
            <person name="Pan H."/>
            <person name="Ramser J."/>
            <person name="Lehrach H."/>
            <person name="Reinhardt R."/>
            <person name="McCombie W.R."/>
            <person name="de la Bastide M."/>
            <person name="Dedhia N."/>
            <person name="Blocker H."/>
            <person name="Hornischer K."/>
            <person name="Nordsiek G."/>
            <person name="Agarwala R."/>
            <person name="Aravind L."/>
            <person name="Bailey J.A."/>
            <person name="Bateman A."/>
            <person name="Batzoglou S."/>
            <person name="Birney E."/>
            <person name="Bork P."/>
            <person name="Brown D.G."/>
            <person name="Burge C.B."/>
            <person name="Cerutti L."/>
            <person name="Chen H.C."/>
            <person name="Church D."/>
            <person name="Clamp M."/>
            <person name="Copley R.R."/>
            <person name="Doerks T."/>
            <person name="Eddy S.R."/>
            <person name="Eichler E.E."/>
            <person name="Furey T.S."/>
            <person name="Galagan J."/>
            <person name="Gilbert J.G."/>
            <person name="Harmon C."/>
            <person name="Hayashizaki Y."/>
            <person name="Haussler D."/>
            <person name="Hermjakob H."/>
            <person name="Hokamp K."/>
            <person name="Jang W."/>
            <person name="Johnson L.S."/>
            <person name="Jones T.A."/>
            <person name="Kasif S."/>
            <person name="Kaspryzk A."/>
            <person name="Kennedy S."/>
            <person name="Kent W.J."/>
            <person name="Kitts P."/>
            <person name="Koonin E.V."/>
            <person name="Korf I."/>
            <person name="Kulp D."/>
            <person name="Lancet D."/>
            <person name="Lowe T.M."/>
            <person name="McLysaght A."/>
            <person name="Mikkelsen T."/>
            <person name="Moran J.V."/>
            <person name="Mulder N."/>
            <person name="Pollara V.J."/>
            <person name="Ponting C.P."/>
            <person name="Schuler G."/>
            <person name="Schultz J."/>
            <person name="Slater G."/>
            <person name="Smit A.F."/>
            <person name="Stupka E."/>
            <person name="Szustakowski J."/>
            <person name="Thierry-Mieg D."/>
            <person name="Thierry-Mieg J."/>
            <person name="Wagner L."/>
            <person name="Wallis J."/>
            <person name="Wheeler R."/>
            <person name="Williams A."/>
            <person name="Wolf Y.I."/>
            <person name="Wolfe K.H."/>
            <person name="Yang S.P."/>
            <person name="Yeh R.F."/>
            <person name="Collins F."/>
            <person name="Guyer M.S."/>
            <person name="Peterson J."/>
            <person name="Felsenfeld A."/>
            <person name="Wetterstrand K.A."/>
            <person name="Patrinos A."/>
            <person name="Morgan M.J."/>
            <person name="de Jong P."/>
            <person name="Catanese J.J."/>
            <person name="Osoegawa K."/>
            <person name="Shizuya H."/>
            <person name="Choi S."/>
            <person name="Chen Y.J."/>
        </authorList>
    </citation>
    <scope>NUCLEOTIDE SEQUENCE [LARGE SCALE GENOMIC DNA]</scope>
</reference>
<evidence type="ECO:0000313" key="2">
    <source>
        <dbReference type="Proteomes" id="UP000005640"/>
    </source>
</evidence>
<proteinExistence type="evidence at protein level"/>
<evidence type="ECO:0007829" key="3">
    <source>
        <dbReference type="PeptideAtlas" id="A0A494C1K6"/>
    </source>
</evidence>
<reference evidence="1 2" key="3">
    <citation type="journal article" date="2004" name="Nature">
        <title>Finishing the euchromatic sequence of the human genome.</title>
        <authorList>
            <consortium name="International Human Genome Sequencing Consortium"/>
        </authorList>
    </citation>
    <scope>NUCLEOTIDE SEQUENCE [LARGE SCALE GENOMIC DNA]</scope>
</reference>
<dbReference type="ExpressionAtlas" id="A0A494C1K6">
    <property type="expression patterns" value="baseline and differential"/>
</dbReference>
<dbReference type="ChiTaRS" id="FUBP3">
    <property type="organism name" value="human"/>
</dbReference>
<reference evidence="1" key="4">
    <citation type="submission" date="2025-08" db="UniProtKB">
        <authorList>
            <consortium name="Ensembl"/>
        </authorList>
    </citation>
    <scope>IDENTIFICATION</scope>
</reference>
<dbReference type="OrthoDB" id="5204190at2759"/>
<dbReference type="Proteomes" id="UP000005640">
    <property type="component" value="Chromosome 9"/>
</dbReference>
<dbReference type="Ensembl" id="ENST00000650723.1">
    <property type="protein sequence ID" value="ENSP00000499109.1"/>
    <property type="gene ID" value="ENSG00000107164.17"/>
</dbReference>
<sequence>MAELVQGQSAPVGMKAEGFVDALHRVRQKATGVIVLEEGLHSGA</sequence>
<gene>
    <name evidence="1" type="primary">FUBP3</name>
</gene>
<dbReference type="AlphaFoldDB" id="A0A494C1K6"/>
<dbReference type="SMR" id="A0A494C1K6"/>
<organism evidence="1 2">
    <name type="scientific">Homo sapiens</name>
    <name type="common">Human</name>
    <dbReference type="NCBI Taxonomy" id="9606"/>
    <lineage>
        <taxon>Eukaryota</taxon>
        <taxon>Metazoa</taxon>
        <taxon>Chordata</taxon>
        <taxon>Craniata</taxon>
        <taxon>Vertebrata</taxon>
        <taxon>Euteleostomi</taxon>
        <taxon>Mammalia</taxon>
        <taxon>Eutheria</taxon>
        <taxon>Euarchontoglires</taxon>
        <taxon>Primates</taxon>
        <taxon>Haplorrhini</taxon>
        <taxon>Catarrhini</taxon>
        <taxon>Hominidae</taxon>
        <taxon>Homo</taxon>
    </lineage>
</organism>
<dbReference type="MassIVE" id="A0A494C1K6"/>
<dbReference type="HGNC" id="HGNC:4005">
    <property type="gene designation" value="FUBP3"/>
</dbReference>
<keyword evidence="3 4" id="KW-1267">Proteomics identification</keyword>
<accession>A0A494C1K6</accession>
<evidence type="ECO:0007829" key="4">
    <source>
        <dbReference type="ProteomicsDB" id="A0A494C1K6"/>
    </source>
</evidence>
<dbReference type="EMBL" id="AL359092">
    <property type="status" value="NOT_ANNOTATED_CDS"/>
    <property type="molecule type" value="Genomic_DNA"/>
</dbReference>
<reference evidence="1 2" key="2">
    <citation type="journal article" date="2004" name="Nature">
        <title>DNA sequence and analysis of human chromosome 9.</title>
        <authorList>
            <person name="Humphray S.J."/>
            <person name="Oliver K."/>
            <person name="Hunt A.R."/>
            <person name="Plumb R.W."/>
            <person name="Loveland J.E."/>
            <person name="Howe K.L."/>
            <person name="Andrews T.D."/>
            <person name="Searle S."/>
            <person name="Hunt S.E."/>
            <person name="Scott C.E."/>
            <person name="Jones M.C."/>
            <person name="Ainscough R."/>
            <person name="Almeida J.P."/>
            <person name="Ambrose K.D."/>
            <person name="Ashwell R.I."/>
            <person name="Babbage A.K."/>
            <person name="Babbage S."/>
            <person name="Bagguley C.L."/>
            <person name="Bailey J."/>
            <person name="Banerjee R."/>
            <person name="Barker D.J."/>
            <person name="Barlow K.F."/>
            <person name="Bates K."/>
            <person name="Beasley H."/>
            <person name="Beasley O."/>
            <person name="Bird C.P."/>
            <person name="Bray-Allen S."/>
            <person name="Brown A.J."/>
            <person name="Brown J.Y."/>
            <person name="Burford D."/>
            <person name="Burrill W."/>
            <person name="Burton J."/>
            <person name="Carder C."/>
            <person name="Carter N.P."/>
            <person name="Chapman J.C."/>
            <person name="Chen Y."/>
            <person name="Clarke G."/>
            <person name="Clark S.Y."/>
            <person name="Clee C.M."/>
            <person name="Clegg S."/>
            <person name="Collier R.E."/>
            <person name="Corby N."/>
            <person name="Crosier M."/>
            <person name="Cummings A.T."/>
            <person name="Davies J."/>
            <person name="Dhami P."/>
            <person name="Dunn M."/>
            <person name="Dutta I."/>
            <person name="Dyer L.W."/>
            <person name="Earthrowl M.E."/>
            <person name="Faulkner L."/>
            <person name="Fleming C.J."/>
            <person name="Frankish A."/>
            <person name="Frankland J.A."/>
            <person name="French L."/>
            <person name="Fricker D.G."/>
            <person name="Garner P."/>
            <person name="Garnett J."/>
            <person name="Ghori J."/>
            <person name="Gilbert J.G."/>
            <person name="Glison C."/>
            <person name="Grafham D.V."/>
            <person name="Gribble S."/>
            <person name="Griffiths C."/>
            <person name="Griffiths-Jones S."/>
            <person name="Grocock R."/>
            <person name="Guy J."/>
            <person name="Hall R.E."/>
            <person name="Hammond S."/>
            <person name="Harley J.L."/>
            <person name="Harrison E.S."/>
            <person name="Hart E.A."/>
            <person name="Heath P.D."/>
            <person name="Henderson C.D."/>
            <person name="Hopkins B.L."/>
            <person name="Howard P.J."/>
            <person name="Howden P.J."/>
            <person name="Huckle E."/>
            <person name="Johnson C."/>
            <person name="Johnson D."/>
            <person name="Joy A.A."/>
            <person name="Kay M."/>
            <person name="Keenan S."/>
            <person name="Kershaw J.K."/>
            <person name="Kimberley A.M."/>
            <person name="King A."/>
            <person name="Knights A."/>
            <person name="Laird G.K."/>
            <person name="Langford C."/>
            <person name="Lawlor S."/>
            <person name="Leongamornlert D.A."/>
            <person name="Leversha M."/>
            <person name="Lloyd C."/>
            <person name="Lloyd D.M."/>
            <person name="Lovell J."/>
            <person name="Martin S."/>
            <person name="Mashreghi-Mohammadi M."/>
            <person name="Matthews L."/>
            <person name="McLaren S."/>
            <person name="McLay K.E."/>
            <person name="McMurray A."/>
            <person name="Milne S."/>
            <person name="Nickerson T."/>
            <person name="Nisbett J."/>
            <person name="Nordsiek G."/>
            <person name="Pearce A.V."/>
            <person name="Peck A.I."/>
            <person name="Porter K.M."/>
            <person name="Pandian R."/>
            <person name="Pelan S."/>
            <person name="Phillimore B."/>
            <person name="Povey S."/>
            <person name="Ramsey Y."/>
            <person name="Rand V."/>
            <person name="Scharfe M."/>
            <person name="Sehra H.K."/>
            <person name="Shownkeen R."/>
            <person name="Sims S.K."/>
            <person name="Skuce C.D."/>
            <person name="Smith M."/>
            <person name="Steward C.A."/>
            <person name="Swarbreck D."/>
            <person name="Sycamore N."/>
            <person name="Tester J."/>
            <person name="Thorpe A."/>
            <person name="Tracey A."/>
            <person name="Tromans A."/>
            <person name="Thomas D.W."/>
            <person name="Wall M."/>
            <person name="Wallis J.M."/>
            <person name="West A.P."/>
            <person name="Whitehead S.L."/>
            <person name="Willey D.L."/>
            <person name="Williams S.A."/>
            <person name="Wilming L."/>
            <person name="Wray P.W."/>
            <person name="Young L."/>
            <person name="Ashurst J.L."/>
            <person name="Coulson A."/>
            <person name="Blocker H."/>
            <person name="Durbin R."/>
            <person name="Sulston J.E."/>
            <person name="Hubbard T."/>
            <person name="Jackson M.J."/>
            <person name="Bentley D.R."/>
            <person name="Beck S."/>
            <person name="Rogers J."/>
            <person name="Dunham I."/>
        </authorList>
    </citation>
    <scope>NUCLEOTIDE SEQUENCE [LARGE SCALE GENOMIC DNA]</scope>
</reference>